<evidence type="ECO:0000313" key="4">
    <source>
        <dbReference type="Proteomes" id="UP001359559"/>
    </source>
</evidence>
<dbReference type="Gene3D" id="2.60.210.10">
    <property type="entry name" value="Apoptosis, Tumor Necrosis Factor Receptor Associated Protein 2, Chain A"/>
    <property type="match status" value="1"/>
</dbReference>
<reference evidence="3 4" key="1">
    <citation type="submission" date="2024-01" db="EMBL/GenBank/DDBJ databases">
        <title>The genomes of 5 underutilized Papilionoideae crops provide insights into root nodulation and disease resistance.</title>
        <authorList>
            <person name="Yuan L."/>
        </authorList>
    </citation>
    <scope>NUCLEOTIDE SEQUENCE [LARGE SCALE GENOMIC DNA]</scope>
    <source>
        <strain evidence="3">LY-2023</strain>
        <tissue evidence="3">Leaf</tissue>
    </source>
</reference>
<name>A0AAN9FVB3_CLITE</name>
<dbReference type="PANTHER" id="PTHR46236">
    <property type="entry name" value="TRAF-LIKE SUPERFAMILY PROTEIN"/>
    <property type="match status" value="1"/>
</dbReference>
<feature type="domain" description="MATH" evidence="2">
    <location>
        <begin position="11"/>
        <end position="119"/>
    </location>
</feature>
<evidence type="ECO:0000313" key="3">
    <source>
        <dbReference type="EMBL" id="KAK7278778.1"/>
    </source>
</evidence>
<proteinExistence type="predicted"/>
<dbReference type="CDD" id="cd00121">
    <property type="entry name" value="MATH"/>
    <property type="match status" value="1"/>
</dbReference>
<dbReference type="InterPro" id="IPR002083">
    <property type="entry name" value="MATH/TRAF_dom"/>
</dbReference>
<dbReference type="PANTHER" id="PTHR46236:SF35">
    <property type="entry name" value="MATH DOMAIN-CONTAINING PROTEIN"/>
    <property type="match status" value="1"/>
</dbReference>
<dbReference type="Pfam" id="PF22486">
    <property type="entry name" value="MATH_2"/>
    <property type="match status" value="1"/>
</dbReference>
<keyword evidence="1" id="KW-0175">Coiled coil</keyword>
<evidence type="ECO:0000256" key="1">
    <source>
        <dbReference type="ARBA" id="ARBA00023054"/>
    </source>
</evidence>
<evidence type="ECO:0000259" key="2">
    <source>
        <dbReference type="PROSITE" id="PS50144"/>
    </source>
</evidence>
<dbReference type="InterPro" id="IPR050804">
    <property type="entry name" value="MCC"/>
</dbReference>
<dbReference type="InterPro" id="IPR008974">
    <property type="entry name" value="TRAF-like"/>
</dbReference>
<dbReference type="AlphaFoldDB" id="A0AAN9FVB3"/>
<dbReference type="SUPFAM" id="SSF49599">
    <property type="entry name" value="TRAF domain-like"/>
    <property type="match status" value="1"/>
</dbReference>
<gene>
    <name evidence="3" type="ORF">RJT34_23814</name>
</gene>
<organism evidence="3 4">
    <name type="scientific">Clitoria ternatea</name>
    <name type="common">Butterfly pea</name>
    <dbReference type="NCBI Taxonomy" id="43366"/>
    <lineage>
        <taxon>Eukaryota</taxon>
        <taxon>Viridiplantae</taxon>
        <taxon>Streptophyta</taxon>
        <taxon>Embryophyta</taxon>
        <taxon>Tracheophyta</taxon>
        <taxon>Spermatophyta</taxon>
        <taxon>Magnoliopsida</taxon>
        <taxon>eudicotyledons</taxon>
        <taxon>Gunneridae</taxon>
        <taxon>Pentapetalae</taxon>
        <taxon>rosids</taxon>
        <taxon>fabids</taxon>
        <taxon>Fabales</taxon>
        <taxon>Fabaceae</taxon>
        <taxon>Papilionoideae</taxon>
        <taxon>50 kb inversion clade</taxon>
        <taxon>NPAAA clade</taxon>
        <taxon>indigoferoid/millettioid clade</taxon>
        <taxon>Phaseoleae</taxon>
        <taxon>Clitoria</taxon>
    </lineage>
</organism>
<comment type="caution">
    <text evidence="3">The sequence shown here is derived from an EMBL/GenBank/DDBJ whole genome shotgun (WGS) entry which is preliminary data.</text>
</comment>
<dbReference type="SMART" id="SM00061">
    <property type="entry name" value="MATH"/>
    <property type="match status" value="1"/>
</dbReference>
<dbReference type="EMBL" id="JAYKXN010000006">
    <property type="protein sequence ID" value="KAK7278778.1"/>
    <property type="molecule type" value="Genomic_DNA"/>
</dbReference>
<protein>
    <recommendedName>
        <fullName evidence="2">MATH domain-containing protein</fullName>
    </recommendedName>
</protein>
<sequence length="213" mass="24625">MENQRENDKTFEKFTWKIKEFSKLASEKLYSESFFIDGHTWQIVIFPKRKEGRYTYLSIYLNAGDAATLPCGWSKSATFKVSLVNQINAHMTLTRGGCLSLWPSKRRMRDETLGLMVEIKRKYVNEDGDDDEDDKVVFLGEKVSGTSSDEEEGNARGKMEYGFRASSSSSSAAMETKCVVESDYEPQPSVFRKWVRFIERFKLRILNLLKTRC</sequence>
<keyword evidence="4" id="KW-1185">Reference proteome</keyword>
<accession>A0AAN9FVB3</accession>
<dbReference type="Proteomes" id="UP001359559">
    <property type="component" value="Unassembled WGS sequence"/>
</dbReference>
<dbReference type="PROSITE" id="PS50144">
    <property type="entry name" value="MATH"/>
    <property type="match status" value="1"/>
</dbReference>